<dbReference type="Proteomes" id="UP000224006">
    <property type="component" value="Chromosome III"/>
</dbReference>
<feature type="compositionally biased region" description="Polar residues" evidence="1">
    <location>
        <begin position="912"/>
        <end position="921"/>
    </location>
</feature>
<dbReference type="AlphaFoldDB" id="A0A2A9MEC5"/>
<dbReference type="GeneID" id="40309351"/>
<proteinExistence type="predicted"/>
<feature type="region of interest" description="Disordered" evidence="1">
    <location>
        <begin position="1"/>
        <end position="32"/>
    </location>
</feature>
<feature type="region of interest" description="Disordered" evidence="1">
    <location>
        <begin position="872"/>
        <end position="928"/>
    </location>
</feature>
<dbReference type="KEGG" id="bbes:BESB_044210"/>
<feature type="compositionally biased region" description="Basic and acidic residues" evidence="1">
    <location>
        <begin position="889"/>
        <end position="903"/>
    </location>
</feature>
<accession>A0A2A9MEC5</accession>
<gene>
    <name evidence="3" type="ORF">BESB_044210</name>
</gene>
<protein>
    <recommendedName>
        <fullName evidence="5">Transmembrane protein</fullName>
    </recommendedName>
</protein>
<dbReference type="OrthoDB" id="346044at2759"/>
<evidence type="ECO:0000313" key="3">
    <source>
        <dbReference type="EMBL" id="PFH36229.1"/>
    </source>
</evidence>
<dbReference type="VEuPathDB" id="ToxoDB:BESB_044210"/>
<comment type="caution">
    <text evidence="3">The sequence shown here is derived from an EMBL/GenBank/DDBJ whole genome shotgun (WGS) entry which is preliminary data.</text>
</comment>
<organism evidence="3 4">
    <name type="scientific">Besnoitia besnoiti</name>
    <name type="common">Apicomplexan protozoan</name>
    <dbReference type="NCBI Taxonomy" id="94643"/>
    <lineage>
        <taxon>Eukaryota</taxon>
        <taxon>Sar</taxon>
        <taxon>Alveolata</taxon>
        <taxon>Apicomplexa</taxon>
        <taxon>Conoidasida</taxon>
        <taxon>Coccidia</taxon>
        <taxon>Eucoccidiorida</taxon>
        <taxon>Eimeriorina</taxon>
        <taxon>Sarcocystidae</taxon>
        <taxon>Besnoitia</taxon>
    </lineage>
</organism>
<reference evidence="3 4" key="1">
    <citation type="submission" date="2017-09" db="EMBL/GenBank/DDBJ databases">
        <title>Genome sequencing of Besnoitia besnoiti strain Bb-Ger1.</title>
        <authorList>
            <person name="Schares G."/>
            <person name="Venepally P."/>
            <person name="Lorenzi H.A."/>
        </authorList>
    </citation>
    <scope>NUCLEOTIDE SEQUENCE [LARGE SCALE GENOMIC DNA]</scope>
    <source>
        <strain evidence="3 4">Bb-Ger1</strain>
    </source>
</reference>
<evidence type="ECO:0000313" key="4">
    <source>
        <dbReference type="Proteomes" id="UP000224006"/>
    </source>
</evidence>
<keyword evidence="2" id="KW-0812">Transmembrane</keyword>
<keyword evidence="4" id="KW-1185">Reference proteome</keyword>
<dbReference type="EMBL" id="NWUJ01000003">
    <property type="protein sequence ID" value="PFH36229.1"/>
    <property type="molecule type" value="Genomic_DNA"/>
</dbReference>
<feature type="transmembrane region" description="Helical" evidence="2">
    <location>
        <begin position="756"/>
        <end position="778"/>
    </location>
</feature>
<keyword evidence="2" id="KW-0472">Membrane</keyword>
<evidence type="ECO:0000256" key="2">
    <source>
        <dbReference type="SAM" id="Phobius"/>
    </source>
</evidence>
<evidence type="ECO:0008006" key="5">
    <source>
        <dbReference type="Google" id="ProtNLM"/>
    </source>
</evidence>
<evidence type="ECO:0000256" key="1">
    <source>
        <dbReference type="SAM" id="MobiDB-lite"/>
    </source>
</evidence>
<name>A0A2A9MEC5_BESBE</name>
<feature type="compositionally biased region" description="Basic and acidic residues" evidence="1">
    <location>
        <begin position="154"/>
        <end position="168"/>
    </location>
</feature>
<feature type="region of interest" description="Disordered" evidence="1">
    <location>
        <begin position="135"/>
        <end position="168"/>
    </location>
</feature>
<feature type="compositionally biased region" description="Polar residues" evidence="1">
    <location>
        <begin position="17"/>
        <end position="32"/>
    </location>
</feature>
<keyword evidence="2" id="KW-1133">Transmembrane helix</keyword>
<dbReference type="RefSeq" id="XP_029220238.1">
    <property type="nucleotide sequence ID" value="XM_029362872.1"/>
</dbReference>
<sequence length="928" mass="102419">METQHSTARGKGEPVSLQATPDSASSSMTPNADQLTMRSKSWVHSLAKVSLLAVTFLSGWVCSRVPFDFLGFSQPHRTPAPGQDGVLRPLRAADLPIETFLEGVTLERELPYAPADFSSFSFDGEGAADIVQTPLVAPRRLSENTPPEPPPLPEKPEDASHGKNGEAARRATSLAANFKDEVLPPRKKDVVKLRVLNPHMFRAELCPFLRIGDGQVKSWYALLVLYIAEWPAYAQTGNGGERFTDQLRAFSENFAPPENTTIQGRAIFQAEIDCGTPKVFKEGLDAIKGDIHNFEDLVRILKTIAKAEPDFANLLDYTQYSKLPTRAAVTGFALILRTAFEGMVFSFCRPLFLKNGNKGNFSRNELYSNVVWLFHRNQQQYWMLLLVAKILKQVVSARPHSGILILKSVAPINIGGKGGSGDGEKGQTVETIYGVGSNNTLQDIVAGNIKQKLEKSMSRFQNLSTERGMLSSAKGVLQPQVFVTGYYAKNARGAHVEEGLFGMEVESDTLTELKEDLRPSSVLLQISLVDEWNFKDPRDWPDPRKSEIDVLTAHTAVQMLRAELEWDPSLGTLGAFSVAYTGFTDMYTRQRPDPENHFDQDVHLLIVDELARFGRTGAEEGCKNKISNLIAEEPLHIKRVFDRDRISVKGTAKILPGSDIFMRGNFGLGLSLELQREAEKLLSPGAIMIHVYIKGLGRMTSETNDLDLTASEMVNRLLLRSRGYYEIPVVKTVTPTSNQTVEARSIVNCSNKVPDWVVVVSSCSIVVFFVVIVALLMYHDKMKLPWWLNCICSSSSPWGGDQGDLSRDPTAVEIPAEYDKASIPELTGLEGVGDGISGYDAVEGRGWLPATAKWVGDKSLSVHHSSIKSESQRRLSGYTSSAPSVSCGHPEKLRHVDERHFSRTDNAAPVQSVPSVFSRKTSPGDEKL</sequence>